<accession>A0A6C0C5Q0</accession>
<keyword evidence="8 10" id="KW-1133">Transmembrane helix</keyword>
<protein>
    <submittedName>
        <fullName evidence="13">Uncharacterized protein</fullName>
    </submittedName>
</protein>
<keyword evidence="4" id="KW-0479">Metal-binding</keyword>
<evidence type="ECO:0000259" key="11">
    <source>
        <dbReference type="PROSITE" id="PS50089"/>
    </source>
</evidence>
<feature type="transmembrane region" description="Helical" evidence="10">
    <location>
        <begin position="201"/>
        <end position="221"/>
    </location>
</feature>
<comment type="subcellular location">
    <subcellularLocation>
        <location evidence="1">Membrane</location>
        <topology evidence="1">Multi-pass membrane protein</topology>
    </subcellularLocation>
</comment>
<keyword evidence="2" id="KW-0808">Transferase</keyword>
<dbReference type="PROSITE" id="PS50089">
    <property type="entry name" value="ZF_RING_2"/>
    <property type="match status" value="1"/>
</dbReference>
<dbReference type="PANTHER" id="PTHR46065:SF3">
    <property type="entry name" value="FI20425P1"/>
    <property type="match status" value="1"/>
</dbReference>
<keyword evidence="7" id="KW-0862">Zinc</keyword>
<feature type="domain" description="RING-CH-type" evidence="12">
    <location>
        <begin position="1"/>
        <end position="65"/>
    </location>
</feature>
<evidence type="ECO:0000259" key="12">
    <source>
        <dbReference type="PROSITE" id="PS51292"/>
    </source>
</evidence>
<sequence>MELVSECRICMLEYDGGEGQEILIQPCKCTSAYVHETCLQKWRNENRDNDKYNSCEICKGNYVILRDYPIENFEITATTRLKSCPLFCVYTLYLLSGTVLITAVDLLCNQLSVIILTRNNNIINIDDDNSLFWFMYYISYTSYIFSMMFFIHIFRGIKNHVHRKQSYIKKTRFKFGFCFMMCWTYFYNFYIFYEAMCRPDLYIGASAITVPMNFCIIKYVARIHDDTINELNDNNVETIRSVSYNPLNDVV</sequence>
<dbReference type="SMART" id="SM00744">
    <property type="entry name" value="RINGv"/>
    <property type="match status" value="1"/>
</dbReference>
<evidence type="ECO:0000256" key="6">
    <source>
        <dbReference type="ARBA" id="ARBA00022786"/>
    </source>
</evidence>
<organism evidence="13">
    <name type="scientific">viral metagenome</name>
    <dbReference type="NCBI Taxonomy" id="1070528"/>
    <lineage>
        <taxon>unclassified sequences</taxon>
        <taxon>metagenomes</taxon>
        <taxon>organismal metagenomes</taxon>
    </lineage>
</organism>
<evidence type="ECO:0000256" key="7">
    <source>
        <dbReference type="ARBA" id="ARBA00022833"/>
    </source>
</evidence>
<evidence type="ECO:0000256" key="10">
    <source>
        <dbReference type="SAM" id="Phobius"/>
    </source>
</evidence>
<keyword evidence="6" id="KW-0833">Ubl conjugation pathway</keyword>
<dbReference type="PANTHER" id="PTHR46065">
    <property type="entry name" value="E3 UBIQUITIN-PROTEIN LIGASE MARCH 2/3 FAMILY MEMBER"/>
    <property type="match status" value="1"/>
</dbReference>
<dbReference type="InterPro" id="IPR011016">
    <property type="entry name" value="Znf_RING-CH"/>
</dbReference>
<evidence type="ECO:0000256" key="4">
    <source>
        <dbReference type="ARBA" id="ARBA00022723"/>
    </source>
</evidence>
<dbReference type="InterPro" id="IPR013083">
    <property type="entry name" value="Znf_RING/FYVE/PHD"/>
</dbReference>
<evidence type="ECO:0000256" key="2">
    <source>
        <dbReference type="ARBA" id="ARBA00022679"/>
    </source>
</evidence>
<evidence type="ECO:0000256" key="1">
    <source>
        <dbReference type="ARBA" id="ARBA00004141"/>
    </source>
</evidence>
<dbReference type="EMBL" id="MN739334">
    <property type="protein sequence ID" value="QHS99109.1"/>
    <property type="molecule type" value="Genomic_DNA"/>
</dbReference>
<feature type="transmembrane region" description="Helical" evidence="10">
    <location>
        <begin position="175"/>
        <end position="195"/>
    </location>
</feature>
<dbReference type="AlphaFoldDB" id="A0A6C0C5Q0"/>
<name>A0A6C0C5Q0_9ZZZZ</name>
<keyword evidence="5" id="KW-0863">Zinc-finger</keyword>
<evidence type="ECO:0000256" key="3">
    <source>
        <dbReference type="ARBA" id="ARBA00022692"/>
    </source>
</evidence>
<evidence type="ECO:0000256" key="9">
    <source>
        <dbReference type="ARBA" id="ARBA00023136"/>
    </source>
</evidence>
<evidence type="ECO:0000313" key="13">
    <source>
        <dbReference type="EMBL" id="QHS99109.1"/>
    </source>
</evidence>
<evidence type="ECO:0000256" key="5">
    <source>
        <dbReference type="ARBA" id="ARBA00022771"/>
    </source>
</evidence>
<dbReference type="Gene3D" id="3.30.40.10">
    <property type="entry name" value="Zinc/RING finger domain, C3HC4 (zinc finger)"/>
    <property type="match status" value="1"/>
</dbReference>
<dbReference type="SUPFAM" id="SSF57850">
    <property type="entry name" value="RING/U-box"/>
    <property type="match status" value="1"/>
</dbReference>
<dbReference type="GO" id="GO:0016020">
    <property type="term" value="C:membrane"/>
    <property type="evidence" value="ECO:0007669"/>
    <property type="project" value="UniProtKB-SubCell"/>
</dbReference>
<proteinExistence type="predicted"/>
<dbReference type="GO" id="GO:0008270">
    <property type="term" value="F:zinc ion binding"/>
    <property type="evidence" value="ECO:0007669"/>
    <property type="project" value="UniProtKB-KW"/>
</dbReference>
<dbReference type="InterPro" id="IPR001841">
    <property type="entry name" value="Znf_RING"/>
</dbReference>
<keyword evidence="9 10" id="KW-0472">Membrane</keyword>
<feature type="domain" description="RING-type" evidence="11">
    <location>
        <begin position="7"/>
        <end position="59"/>
    </location>
</feature>
<keyword evidence="3 10" id="KW-0812">Transmembrane</keyword>
<reference evidence="13" key="1">
    <citation type="journal article" date="2020" name="Nature">
        <title>Giant virus diversity and host interactions through global metagenomics.</title>
        <authorList>
            <person name="Schulz F."/>
            <person name="Roux S."/>
            <person name="Paez-Espino D."/>
            <person name="Jungbluth S."/>
            <person name="Walsh D.A."/>
            <person name="Denef V.J."/>
            <person name="McMahon K.D."/>
            <person name="Konstantinidis K.T."/>
            <person name="Eloe-Fadrosh E.A."/>
            <person name="Kyrpides N.C."/>
            <person name="Woyke T."/>
        </authorList>
    </citation>
    <scope>NUCLEOTIDE SEQUENCE</scope>
    <source>
        <strain evidence="13">GVMAG-M-3300020185-33</strain>
    </source>
</reference>
<feature type="transmembrane region" description="Helical" evidence="10">
    <location>
        <begin position="134"/>
        <end position="154"/>
    </location>
</feature>
<feature type="transmembrane region" description="Helical" evidence="10">
    <location>
        <begin position="90"/>
        <end position="114"/>
    </location>
</feature>
<evidence type="ECO:0000256" key="8">
    <source>
        <dbReference type="ARBA" id="ARBA00022989"/>
    </source>
</evidence>
<dbReference type="Pfam" id="PF12906">
    <property type="entry name" value="RINGv"/>
    <property type="match status" value="1"/>
</dbReference>
<dbReference type="GO" id="GO:0016740">
    <property type="term" value="F:transferase activity"/>
    <property type="evidence" value="ECO:0007669"/>
    <property type="project" value="UniProtKB-KW"/>
</dbReference>
<dbReference type="CDD" id="cd16495">
    <property type="entry name" value="RING_CH-C4HC3_MARCH"/>
    <property type="match status" value="1"/>
</dbReference>
<dbReference type="PROSITE" id="PS51292">
    <property type="entry name" value="ZF_RING_CH"/>
    <property type="match status" value="1"/>
</dbReference>